<proteinExistence type="predicted"/>
<feature type="region of interest" description="Disordered" evidence="1">
    <location>
        <begin position="1"/>
        <end position="22"/>
    </location>
</feature>
<gene>
    <name evidence="3" type="ORF">PCL_07231</name>
    <name evidence="2" type="ORF">Purlil1_9561</name>
</gene>
<dbReference type="EMBL" id="JAWRVI010000044">
    <property type="protein sequence ID" value="KAK4086032.1"/>
    <property type="molecule type" value="Genomic_DNA"/>
</dbReference>
<organism evidence="3 4">
    <name type="scientific">Purpureocillium lilacinum</name>
    <name type="common">Paecilomyces lilacinus</name>
    <dbReference type="NCBI Taxonomy" id="33203"/>
    <lineage>
        <taxon>Eukaryota</taxon>
        <taxon>Fungi</taxon>
        <taxon>Dikarya</taxon>
        <taxon>Ascomycota</taxon>
        <taxon>Pezizomycotina</taxon>
        <taxon>Sordariomycetes</taxon>
        <taxon>Hypocreomycetidae</taxon>
        <taxon>Hypocreales</taxon>
        <taxon>Ophiocordycipitaceae</taxon>
        <taxon>Purpureocillium</taxon>
    </lineage>
</organism>
<protein>
    <submittedName>
        <fullName evidence="3">Uncharacterized protein</fullName>
    </submittedName>
</protein>
<dbReference type="Gene3D" id="2.40.70.10">
    <property type="entry name" value="Acid Proteases"/>
    <property type="match status" value="2"/>
</dbReference>
<reference evidence="3" key="1">
    <citation type="submission" date="2015-05" db="EMBL/GenBank/DDBJ databases">
        <authorList>
            <person name="Wang D.B."/>
            <person name="Wang M."/>
        </authorList>
    </citation>
    <scope>NUCLEOTIDE SEQUENCE</scope>
    <source>
        <strain evidence="3">36-1</strain>
    </source>
</reference>
<dbReference type="AlphaFoldDB" id="A0A2U3DST3"/>
<reference evidence="2" key="3">
    <citation type="submission" date="2023-11" db="EMBL/GenBank/DDBJ databases">
        <authorList>
            <person name="Beijen E."/>
            <person name="Ohm R.A."/>
        </authorList>
    </citation>
    <scope>NUCLEOTIDE SEQUENCE</scope>
    <source>
        <strain evidence="2">CBS 150709</strain>
    </source>
</reference>
<reference evidence="3 4" key="2">
    <citation type="journal article" date="2016" name="Front. Microbiol.">
        <title>Genome and transcriptome sequences reveal the specific parasitism of the nematophagous Purpureocillium lilacinum 36-1.</title>
        <authorList>
            <person name="Xie J."/>
            <person name="Li S."/>
            <person name="Mo C."/>
            <person name="Xiao X."/>
            <person name="Peng D."/>
            <person name="Wang G."/>
            <person name="Xiao Y."/>
        </authorList>
    </citation>
    <scope>NUCLEOTIDE SEQUENCE [LARGE SCALE GENOMIC DNA]</scope>
    <source>
        <strain evidence="3 4">36-1</strain>
    </source>
</reference>
<sequence length="497" mass="56208">MLHAAPQPVKIDRQQSALKSTSSNPDLDYGLFQQRHPVQGSSSGASLRGVRCYEVPGTINGVSVNALPDWGSTVDAVSEAFAIQHGLQISPTKTQSIRLLGGHTADSIGRVVGHFKFRDEEAAYRREFHVLRKSVCDVVLGRGFLDLSKTLTEHCHRVIERVRPCVRNGRRLFLLDEFPNEHLRCNVNGARASAFLDTGSDLMLVSGEFARRNKLRVRRGRRYTRRVELIDGSFIHTDGMVLDAMLELDACDRMGTQELDYDCYLDYAARLYILTGQSGYTSKETYICDLHVIDDLPCDIIFSNEFIFRNRIFSRFINVLHSRPNNDSQCRANPDDSVLFMRNRSAKRSLLSRWRRLLDSEMSVELPLYRSQDSDASTTPSASRLASSWNERWEDEEARRNRAQLRIAPLPEPQRSVEQRSENYRRAIWDRDNPRPPATASPTSSERALRPAQDGNPQIPSPAVLCSSQSTVHQARPRTCNDPGGLSPSMPVPSRHM</sequence>
<accession>A0A2U3DST3</accession>
<evidence type="ECO:0000313" key="3">
    <source>
        <dbReference type="EMBL" id="PWI65308.1"/>
    </source>
</evidence>
<dbReference type="InterPro" id="IPR021109">
    <property type="entry name" value="Peptidase_aspartic_dom_sf"/>
</dbReference>
<comment type="caution">
    <text evidence="3">The sequence shown here is derived from an EMBL/GenBank/DDBJ whole genome shotgun (WGS) entry which is preliminary data.</text>
</comment>
<dbReference type="Proteomes" id="UP000245956">
    <property type="component" value="Unassembled WGS sequence"/>
</dbReference>
<reference evidence="2 5" key="4">
    <citation type="journal article" date="2024" name="Microbiol. Resour. Announc.">
        <title>Genome annotations for the ascomycete fungi Trichoderma harzianum, Trichoderma aggressivum, and Purpureocillium lilacinum.</title>
        <authorList>
            <person name="Beijen E.P.W."/>
            <person name="Ohm R.A."/>
        </authorList>
    </citation>
    <scope>NUCLEOTIDE SEQUENCE [LARGE SCALE GENOMIC DNA]</scope>
    <source>
        <strain evidence="2 5">CBS 150709</strain>
    </source>
</reference>
<dbReference type="Pfam" id="PF13650">
    <property type="entry name" value="Asp_protease_2"/>
    <property type="match status" value="1"/>
</dbReference>
<keyword evidence="5" id="KW-1185">Reference proteome</keyword>
<feature type="compositionally biased region" description="Polar residues" evidence="1">
    <location>
        <begin position="374"/>
        <end position="390"/>
    </location>
</feature>
<evidence type="ECO:0000313" key="4">
    <source>
        <dbReference type="Proteomes" id="UP000245956"/>
    </source>
</evidence>
<dbReference type="Proteomes" id="UP001287286">
    <property type="component" value="Unassembled WGS sequence"/>
</dbReference>
<feature type="region of interest" description="Disordered" evidence="1">
    <location>
        <begin position="406"/>
        <end position="497"/>
    </location>
</feature>
<evidence type="ECO:0000313" key="2">
    <source>
        <dbReference type="EMBL" id="KAK4086032.1"/>
    </source>
</evidence>
<dbReference type="EMBL" id="LCWV01000035">
    <property type="protein sequence ID" value="PWI65308.1"/>
    <property type="molecule type" value="Genomic_DNA"/>
</dbReference>
<feature type="compositionally biased region" description="Basic and acidic residues" evidence="1">
    <location>
        <begin position="415"/>
        <end position="434"/>
    </location>
</feature>
<dbReference type="CDD" id="cd00303">
    <property type="entry name" value="retropepsin_like"/>
    <property type="match status" value="2"/>
</dbReference>
<feature type="region of interest" description="Disordered" evidence="1">
    <location>
        <begin position="370"/>
        <end position="392"/>
    </location>
</feature>
<evidence type="ECO:0000256" key="1">
    <source>
        <dbReference type="SAM" id="MobiDB-lite"/>
    </source>
</evidence>
<evidence type="ECO:0000313" key="5">
    <source>
        <dbReference type="Proteomes" id="UP001287286"/>
    </source>
</evidence>
<name>A0A2U3DST3_PURLI</name>